<name>A0AAV1I2B7_9CHLO</name>
<evidence type="ECO:0000256" key="3">
    <source>
        <dbReference type="ARBA" id="ARBA00022741"/>
    </source>
</evidence>
<protein>
    <recommendedName>
        <fullName evidence="11">Galactokinase</fullName>
    </recommendedName>
</protein>
<gene>
    <name evidence="9" type="ORF">CVIRNUC_003224</name>
</gene>
<dbReference type="InterPro" id="IPR006206">
    <property type="entry name" value="Mevalonate/galactokinase"/>
</dbReference>
<dbReference type="Pfam" id="PF00288">
    <property type="entry name" value="GHMP_kinases_N"/>
    <property type="match status" value="1"/>
</dbReference>
<evidence type="ECO:0000259" key="6">
    <source>
        <dbReference type="Pfam" id="PF00288"/>
    </source>
</evidence>
<dbReference type="PROSITE" id="PS00106">
    <property type="entry name" value="GALACTOKINASE"/>
    <property type="match status" value="1"/>
</dbReference>
<feature type="domain" description="Galactokinase N-terminal" evidence="8">
    <location>
        <begin position="45"/>
        <end position="93"/>
    </location>
</feature>
<dbReference type="PANTHER" id="PTHR10457:SF7">
    <property type="entry name" value="GALACTOKINASE-RELATED"/>
    <property type="match status" value="1"/>
</dbReference>
<sequence>MAASDSSDIRVYTSLASNDKDRSFLSSNYDHPGSDVFLRYGNLVETFTSEFHKQPEYIARSPGRVNLIGEHIDYEGYSVLPMAIKQDTIVGVGKNNGDEITVRNVQEGFDVRSFSPDYTQPVDMGNHSWTNYVQAAYKGVFEYLQSHEPEKMPQKLVGLNLMVSGQVPQGSGLSSSAAIVCASALAVLGYYGVPVAKWRIAEFTARCEKYVGTESGGMDQAISIMGDKGLAKLVHFKPHLHTEDVPLPQGVTFVVANSLTRSAKAEAAPRQYNMRVVECRLAAAVLGLRLGMTQEQAHKVMTLSEVEPRVKEHGQQFVGAKGSLQGAVAAVVSELLSEDKYTHAELEGLLGEGSLEHMFARNSSQMRSLHVAAGNDDNGQPVGFRLRQRALHVYSEKERVPLFKQICDGSAPAEEKTEQLARLMNDSQASCRDLYECSCEELDHLIQLSRQHGAEASRLTGAGWGGCTVSLVKEENVEGFIQALQQEYYETYERIPEEYFDIPKSIPEAGKHRKPKAGWTNIVFASRPSSGGAILKLSPQDAVLLQ</sequence>
<reference evidence="9 10" key="1">
    <citation type="submission" date="2023-10" db="EMBL/GenBank/DDBJ databases">
        <authorList>
            <person name="Maclean D."/>
            <person name="Macfadyen A."/>
        </authorList>
    </citation>
    <scope>NUCLEOTIDE SEQUENCE [LARGE SCALE GENOMIC DNA]</scope>
</reference>
<evidence type="ECO:0000256" key="4">
    <source>
        <dbReference type="ARBA" id="ARBA00022777"/>
    </source>
</evidence>
<dbReference type="PRINTS" id="PR00959">
    <property type="entry name" value="MEVGALKINASE"/>
</dbReference>
<dbReference type="EMBL" id="CAUYUE010000004">
    <property type="protein sequence ID" value="CAK0765098.1"/>
    <property type="molecule type" value="Genomic_DNA"/>
</dbReference>
<dbReference type="InterPro" id="IPR020568">
    <property type="entry name" value="Ribosomal_Su5_D2-typ_SF"/>
</dbReference>
<keyword evidence="3" id="KW-0547">Nucleotide-binding</keyword>
<dbReference type="InterPro" id="IPR019539">
    <property type="entry name" value="GalKase_N"/>
</dbReference>
<evidence type="ECO:0008006" key="11">
    <source>
        <dbReference type="Google" id="ProtNLM"/>
    </source>
</evidence>
<dbReference type="InterPro" id="IPR006203">
    <property type="entry name" value="GHMP_knse_ATP-bd_CS"/>
</dbReference>
<dbReference type="PRINTS" id="PR00473">
    <property type="entry name" value="GALCTOKINASE"/>
</dbReference>
<evidence type="ECO:0000256" key="2">
    <source>
        <dbReference type="ARBA" id="ARBA00022679"/>
    </source>
</evidence>
<dbReference type="Pfam" id="PF10509">
    <property type="entry name" value="GalKase_gal_bdg"/>
    <property type="match status" value="1"/>
</dbReference>
<dbReference type="Gene3D" id="1.20.1440.340">
    <property type="match status" value="1"/>
</dbReference>
<dbReference type="InterPro" id="IPR013750">
    <property type="entry name" value="GHMP_kinase_C_dom"/>
</dbReference>
<organism evidence="9 10">
    <name type="scientific">Coccomyxa viridis</name>
    <dbReference type="NCBI Taxonomy" id="1274662"/>
    <lineage>
        <taxon>Eukaryota</taxon>
        <taxon>Viridiplantae</taxon>
        <taxon>Chlorophyta</taxon>
        <taxon>core chlorophytes</taxon>
        <taxon>Trebouxiophyceae</taxon>
        <taxon>Trebouxiophyceae incertae sedis</taxon>
        <taxon>Coccomyxaceae</taxon>
        <taxon>Coccomyxa</taxon>
    </lineage>
</organism>
<dbReference type="GO" id="GO:0005524">
    <property type="term" value="F:ATP binding"/>
    <property type="evidence" value="ECO:0007669"/>
    <property type="project" value="UniProtKB-KW"/>
</dbReference>
<dbReference type="SUPFAM" id="SSF54211">
    <property type="entry name" value="Ribosomal protein S5 domain 2-like"/>
    <property type="match status" value="1"/>
</dbReference>
<keyword evidence="2" id="KW-0808">Transferase</keyword>
<evidence type="ECO:0000313" key="10">
    <source>
        <dbReference type="Proteomes" id="UP001314263"/>
    </source>
</evidence>
<dbReference type="NCBIfam" id="TIGR00131">
    <property type="entry name" value="gal_kin"/>
    <property type="match status" value="1"/>
</dbReference>
<dbReference type="InterPro" id="IPR014721">
    <property type="entry name" value="Ribsml_uS5_D2-typ_fold_subgr"/>
</dbReference>
<dbReference type="PROSITE" id="PS00627">
    <property type="entry name" value="GHMP_KINASES_ATP"/>
    <property type="match status" value="1"/>
</dbReference>
<evidence type="ECO:0000313" key="9">
    <source>
        <dbReference type="EMBL" id="CAK0765098.1"/>
    </source>
</evidence>
<dbReference type="InterPro" id="IPR000705">
    <property type="entry name" value="Galactokinase"/>
</dbReference>
<dbReference type="Gene3D" id="3.30.70.3170">
    <property type="match status" value="1"/>
</dbReference>
<dbReference type="GO" id="GO:0006012">
    <property type="term" value="P:galactose metabolic process"/>
    <property type="evidence" value="ECO:0007669"/>
    <property type="project" value="InterPro"/>
</dbReference>
<dbReference type="GO" id="GO:0004335">
    <property type="term" value="F:galactokinase activity"/>
    <property type="evidence" value="ECO:0007669"/>
    <property type="project" value="InterPro"/>
</dbReference>
<dbReference type="GO" id="GO:0005829">
    <property type="term" value="C:cytosol"/>
    <property type="evidence" value="ECO:0007669"/>
    <property type="project" value="TreeGrafter"/>
</dbReference>
<proteinExistence type="inferred from homology"/>
<accession>A0AAV1I2B7</accession>
<keyword evidence="5" id="KW-0067">ATP-binding</keyword>
<evidence type="ECO:0000259" key="8">
    <source>
        <dbReference type="Pfam" id="PF10509"/>
    </source>
</evidence>
<dbReference type="SUPFAM" id="SSF55060">
    <property type="entry name" value="GHMP Kinase, C-terminal domain"/>
    <property type="match status" value="1"/>
</dbReference>
<evidence type="ECO:0000256" key="1">
    <source>
        <dbReference type="ARBA" id="ARBA00006566"/>
    </source>
</evidence>
<comment type="caution">
    <text evidence="9">The sequence shown here is derived from an EMBL/GenBank/DDBJ whole genome shotgun (WGS) entry which is preliminary data.</text>
</comment>
<dbReference type="AlphaFoldDB" id="A0AAV1I2B7"/>
<feature type="domain" description="GHMP kinase C-terminal" evidence="7">
    <location>
        <begin position="417"/>
        <end position="489"/>
    </location>
</feature>
<dbReference type="InterPro" id="IPR019741">
    <property type="entry name" value="Galactokinase_CS"/>
</dbReference>
<dbReference type="PANTHER" id="PTHR10457">
    <property type="entry name" value="MEVALONATE KINASE/GALACTOKINASE"/>
    <property type="match status" value="1"/>
</dbReference>
<feature type="domain" description="GHMP kinase N-terminal" evidence="6">
    <location>
        <begin position="131"/>
        <end position="226"/>
    </location>
</feature>
<dbReference type="PIRSF" id="PIRSF000530">
    <property type="entry name" value="Galactokinase"/>
    <property type="match status" value="1"/>
</dbReference>
<dbReference type="Proteomes" id="UP001314263">
    <property type="component" value="Unassembled WGS sequence"/>
</dbReference>
<keyword evidence="4" id="KW-0418">Kinase</keyword>
<dbReference type="InterPro" id="IPR006204">
    <property type="entry name" value="GHMP_kinase_N_dom"/>
</dbReference>
<dbReference type="Pfam" id="PF08544">
    <property type="entry name" value="GHMP_kinases_C"/>
    <property type="match status" value="1"/>
</dbReference>
<evidence type="ECO:0000256" key="5">
    <source>
        <dbReference type="ARBA" id="ARBA00022840"/>
    </source>
</evidence>
<dbReference type="Gene3D" id="3.30.230.10">
    <property type="match status" value="1"/>
</dbReference>
<keyword evidence="10" id="KW-1185">Reference proteome</keyword>
<evidence type="ECO:0000259" key="7">
    <source>
        <dbReference type="Pfam" id="PF08544"/>
    </source>
</evidence>
<dbReference type="InterPro" id="IPR036554">
    <property type="entry name" value="GHMP_kinase_C_sf"/>
</dbReference>
<comment type="similarity">
    <text evidence="1">Belongs to the GHMP kinase family. GalK subfamily.</text>
</comment>